<proteinExistence type="predicted"/>
<accession>A0A919CEX1</accession>
<dbReference type="EMBL" id="BMVC01000024">
    <property type="protein sequence ID" value="GHD15821.1"/>
    <property type="molecule type" value="Genomic_DNA"/>
</dbReference>
<reference evidence="1" key="1">
    <citation type="journal article" date="2014" name="Int. J. Syst. Evol. Microbiol.">
        <title>Complete genome sequence of Corynebacterium casei LMG S-19264T (=DSM 44701T), isolated from a smear-ripened cheese.</title>
        <authorList>
            <consortium name="US DOE Joint Genome Institute (JGI-PGF)"/>
            <person name="Walter F."/>
            <person name="Albersmeier A."/>
            <person name="Kalinowski J."/>
            <person name="Ruckert C."/>
        </authorList>
    </citation>
    <scope>NUCLEOTIDE SEQUENCE</scope>
    <source>
        <strain evidence="1">JCM 4637</strain>
    </source>
</reference>
<name>A0A919CEX1_9ACTN</name>
<organism evidence="1 2">
    <name type="scientific">Streptomyces finlayi</name>
    <dbReference type="NCBI Taxonomy" id="67296"/>
    <lineage>
        <taxon>Bacteria</taxon>
        <taxon>Bacillati</taxon>
        <taxon>Actinomycetota</taxon>
        <taxon>Actinomycetes</taxon>
        <taxon>Kitasatosporales</taxon>
        <taxon>Streptomycetaceae</taxon>
        <taxon>Streptomyces</taxon>
    </lineage>
</organism>
<gene>
    <name evidence="1" type="ORF">GCM10010334_76230</name>
</gene>
<sequence>MVEDLLVRTERAVEDIVGLSADTSITFKLKDLVDAVERGLPAGYPAVWMEGLNRRDVVGSMATEILASGKYA</sequence>
<evidence type="ECO:0000313" key="1">
    <source>
        <dbReference type="EMBL" id="GHD15821.1"/>
    </source>
</evidence>
<reference evidence="1" key="2">
    <citation type="submission" date="2020-09" db="EMBL/GenBank/DDBJ databases">
        <authorList>
            <person name="Sun Q."/>
            <person name="Ohkuma M."/>
        </authorList>
    </citation>
    <scope>NUCLEOTIDE SEQUENCE</scope>
    <source>
        <strain evidence="1">JCM 4637</strain>
    </source>
</reference>
<dbReference type="AlphaFoldDB" id="A0A919CEX1"/>
<dbReference type="Proteomes" id="UP000638353">
    <property type="component" value="Unassembled WGS sequence"/>
</dbReference>
<comment type="caution">
    <text evidence="1">The sequence shown here is derived from an EMBL/GenBank/DDBJ whole genome shotgun (WGS) entry which is preliminary data.</text>
</comment>
<evidence type="ECO:0000313" key="2">
    <source>
        <dbReference type="Proteomes" id="UP000638353"/>
    </source>
</evidence>
<protein>
    <submittedName>
        <fullName evidence="1">Uncharacterized protein</fullName>
    </submittedName>
</protein>